<keyword evidence="3" id="KW-1185">Reference proteome</keyword>
<dbReference type="Proteomes" id="UP000565724">
    <property type="component" value="Unassembled WGS sequence"/>
</dbReference>
<dbReference type="InterPro" id="IPR000600">
    <property type="entry name" value="ROK"/>
</dbReference>
<reference evidence="2 3" key="1">
    <citation type="submission" date="2020-05" db="EMBL/GenBank/DDBJ databases">
        <title>Genome Sequencing of Type Strains.</title>
        <authorList>
            <person name="Lemaire J.F."/>
            <person name="Inderbitzin P."/>
            <person name="Gregorio O.A."/>
            <person name="Collins S.B."/>
            <person name="Wespe N."/>
            <person name="Knight-Connoni V."/>
        </authorList>
    </citation>
    <scope>NUCLEOTIDE SEQUENCE [LARGE SCALE GENOMIC DNA]</scope>
    <source>
        <strain evidence="2 3">ATCC 25174</strain>
    </source>
</reference>
<dbReference type="PANTHER" id="PTHR18964:SF149">
    <property type="entry name" value="BIFUNCTIONAL UDP-N-ACETYLGLUCOSAMINE 2-EPIMERASE_N-ACETYLMANNOSAMINE KINASE"/>
    <property type="match status" value="1"/>
</dbReference>
<protein>
    <submittedName>
        <fullName evidence="2">ROK family protein</fullName>
    </submittedName>
</protein>
<evidence type="ECO:0000313" key="2">
    <source>
        <dbReference type="EMBL" id="NUU18859.1"/>
    </source>
</evidence>
<dbReference type="AlphaFoldDB" id="A0A7Y6A5J9"/>
<comment type="caution">
    <text evidence="2">The sequence shown here is derived from an EMBL/GenBank/DDBJ whole genome shotgun (WGS) entry which is preliminary data.</text>
</comment>
<name>A0A7Y6A5J9_9CELL</name>
<evidence type="ECO:0000256" key="1">
    <source>
        <dbReference type="ARBA" id="ARBA00006479"/>
    </source>
</evidence>
<comment type="similarity">
    <text evidence="1">Belongs to the ROK (NagC/XylR) family.</text>
</comment>
<dbReference type="InterPro" id="IPR036390">
    <property type="entry name" value="WH_DNA-bd_sf"/>
</dbReference>
<dbReference type="Gene3D" id="1.10.10.10">
    <property type="entry name" value="Winged helix-like DNA-binding domain superfamily/Winged helix DNA-binding domain"/>
    <property type="match status" value="1"/>
</dbReference>
<dbReference type="EMBL" id="JABMCI010000069">
    <property type="protein sequence ID" value="NUU18859.1"/>
    <property type="molecule type" value="Genomic_DNA"/>
</dbReference>
<dbReference type="Pfam" id="PF00480">
    <property type="entry name" value="ROK"/>
    <property type="match status" value="1"/>
</dbReference>
<dbReference type="SUPFAM" id="SSF46785">
    <property type="entry name" value="Winged helix' DNA-binding domain"/>
    <property type="match status" value="1"/>
</dbReference>
<dbReference type="Gene3D" id="3.30.420.40">
    <property type="match status" value="2"/>
</dbReference>
<dbReference type="SUPFAM" id="SSF53067">
    <property type="entry name" value="Actin-like ATPase domain"/>
    <property type="match status" value="2"/>
</dbReference>
<dbReference type="InterPro" id="IPR043129">
    <property type="entry name" value="ATPase_NBD"/>
</dbReference>
<proteinExistence type="inferred from homology"/>
<dbReference type="InterPro" id="IPR036388">
    <property type="entry name" value="WH-like_DNA-bd_sf"/>
</dbReference>
<evidence type="ECO:0000313" key="3">
    <source>
        <dbReference type="Proteomes" id="UP000565724"/>
    </source>
</evidence>
<organism evidence="2 3">
    <name type="scientific">Cellulomonas humilata</name>
    <dbReference type="NCBI Taxonomy" id="144055"/>
    <lineage>
        <taxon>Bacteria</taxon>
        <taxon>Bacillati</taxon>
        <taxon>Actinomycetota</taxon>
        <taxon>Actinomycetes</taxon>
        <taxon>Micrococcales</taxon>
        <taxon>Cellulomonadaceae</taxon>
        <taxon>Cellulomonas</taxon>
    </lineage>
</organism>
<dbReference type="PANTHER" id="PTHR18964">
    <property type="entry name" value="ROK (REPRESSOR, ORF, KINASE) FAMILY"/>
    <property type="match status" value="1"/>
</dbReference>
<accession>A0A7Y6A5J9</accession>
<sequence>MPTPEPRDPSRVARQAQMRDQNLGVVLRGIVDADEPLSRAQLAASEDLARATVSGLVDHLIEARLVRELDPAQTQRAGRPAVPLAPARGTVAGIGMEVNVDYLGVRALDLAGDVLAEHVELDDLRGVDAAQVLDRLAALAEPVIEDLSSRGVRVAGTALALPGLVDRVTGPLRIAPNLGWRDVDVVGVVSAHPALAAFPPRVANEANLAARAEAHARRGSPSFAYVSGEVGIGGAIVLDGEIFPGRHGWSGEIGHIVIDAFRGPRASDGSLEALAGQDAMLRTAGLPPTARLDALLDALTVGEPRATAAVAQAARALGVALASVANVVDVGEVVLGGTFGQLFDHVHDEVSARLDELVIFAPWSPLTVSPARAGQYPAMTGGALASLARVLADPAEWLRAQT</sequence>
<gene>
    <name evidence="2" type="ORF">HP550_16525</name>
</gene>
<dbReference type="RefSeq" id="WP_175348781.1">
    <property type="nucleotide sequence ID" value="NZ_JABMCI010000069.1"/>
</dbReference>